<evidence type="ECO:0000313" key="2">
    <source>
        <dbReference type="Proteomes" id="UP001367508"/>
    </source>
</evidence>
<evidence type="ECO:0000313" key="1">
    <source>
        <dbReference type="EMBL" id="KAK7315565.1"/>
    </source>
</evidence>
<organism evidence="1 2">
    <name type="scientific">Canavalia gladiata</name>
    <name type="common">Sword bean</name>
    <name type="synonym">Dolichos gladiatus</name>
    <dbReference type="NCBI Taxonomy" id="3824"/>
    <lineage>
        <taxon>Eukaryota</taxon>
        <taxon>Viridiplantae</taxon>
        <taxon>Streptophyta</taxon>
        <taxon>Embryophyta</taxon>
        <taxon>Tracheophyta</taxon>
        <taxon>Spermatophyta</taxon>
        <taxon>Magnoliopsida</taxon>
        <taxon>eudicotyledons</taxon>
        <taxon>Gunneridae</taxon>
        <taxon>Pentapetalae</taxon>
        <taxon>rosids</taxon>
        <taxon>fabids</taxon>
        <taxon>Fabales</taxon>
        <taxon>Fabaceae</taxon>
        <taxon>Papilionoideae</taxon>
        <taxon>50 kb inversion clade</taxon>
        <taxon>NPAAA clade</taxon>
        <taxon>indigoferoid/millettioid clade</taxon>
        <taxon>Phaseoleae</taxon>
        <taxon>Canavalia</taxon>
    </lineage>
</organism>
<protein>
    <submittedName>
        <fullName evidence="1">Uncharacterized protein</fullName>
    </submittedName>
</protein>
<gene>
    <name evidence="1" type="ORF">VNO77_34118</name>
</gene>
<dbReference type="Proteomes" id="UP001367508">
    <property type="component" value="Unassembled WGS sequence"/>
</dbReference>
<dbReference type="AlphaFoldDB" id="A0AAN9KD38"/>
<dbReference type="EMBL" id="JAYMYQ010000008">
    <property type="protein sequence ID" value="KAK7315565.1"/>
    <property type="molecule type" value="Genomic_DNA"/>
</dbReference>
<proteinExistence type="predicted"/>
<name>A0AAN9KD38_CANGL</name>
<comment type="caution">
    <text evidence="1">The sequence shown here is derived from an EMBL/GenBank/DDBJ whole genome shotgun (WGS) entry which is preliminary data.</text>
</comment>
<keyword evidence="2" id="KW-1185">Reference proteome</keyword>
<accession>A0AAN9KD38</accession>
<sequence length="70" mass="8078">MVRCKVIHFHKTNCAICTCFQVNVNLSILEKNTYCFPSLSLEPENLLVHQIEFSDEVVDCICNLHHICNL</sequence>
<reference evidence="1 2" key="1">
    <citation type="submission" date="2024-01" db="EMBL/GenBank/DDBJ databases">
        <title>The genomes of 5 underutilized Papilionoideae crops provide insights into root nodulation and disease resistanc.</title>
        <authorList>
            <person name="Jiang F."/>
        </authorList>
    </citation>
    <scope>NUCLEOTIDE SEQUENCE [LARGE SCALE GENOMIC DNA]</scope>
    <source>
        <strain evidence="1">LVBAO_FW01</strain>
        <tissue evidence="1">Leaves</tissue>
    </source>
</reference>